<reference evidence="7" key="1">
    <citation type="submission" date="2015-07" db="EMBL/GenBank/DDBJ databases">
        <title>Fjat-10036 dsm4.</title>
        <authorList>
            <person name="Liu B."/>
            <person name="Wang J."/>
            <person name="Zhu Y."/>
            <person name="Liu G."/>
            <person name="Chen Q."/>
            <person name="Chen Z."/>
            <person name="Lan J."/>
            <person name="Che J."/>
            <person name="Ge C."/>
            <person name="Shi H."/>
            <person name="Pan Z."/>
            <person name="Liu X."/>
        </authorList>
    </citation>
    <scope>NUCLEOTIDE SEQUENCE [LARGE SCALE GENOMIC DNA]</scope>
    <source>
        <strain evidence="7">DSM 4</strain>
    </source>
</reference>
<keyword evidence="7" id="KW-1185">Reference proteome</keyword>
<evidence type="ECO:0000256" key="4">
    <source>
        <dbReference type="SAM" id="Phobius"/>
    </source>
</evidence>
<dbReference type="Proteomes" id="UP000037109">
    <property type="component" value="Unassembled WGS sequence"/>
</dbReference>
<dbReference type="SMART" id="SM00421">
    <property type="entry name" value="HTH_LUXR"/>
    <property type="match status" value="1"/>
</dbReference>
<comment type="caution">
    <text evidence="6">The sequence shown here is derived from an EMBL/GenBank/DDBJ whole genome shotgun (WGS) entry which is preliminary data.</text>
</comment>
<dbReference type="Pfam" id="PF00196">
    <property type="entry name" value="GerE"/>
    <property type="match status" value="1"/>
</dbReference>
<keyword evidence="3" id="KW-0804">Transcription</keyword>
<dbReference type="AlphaFoldDB" id="A0A0M0GFQ9"/>
<dbReference type="PANTHER" id="PTHR44688:SF16">
    <property type="entry name" value="DNA-BINDING TRANSCRIPTIONAL ACTIVATOR DEVR_DOSR"/>
    <property type="match status" value="1"/>
</dbReference>
<dbReference type="Gene3D" id="1.10.10.10">
    <property type="entry name" value="Winged helix-like DNA-binding domain superfamily/Winged helix DNA-binding domain"/>
    <property type="match status" value="1"/>
</dbReference>
<dbReference type="EMBL" id="LGUF01000007">
    <property type="protein sequence ID" value="KON88755.1"/>
    <property type="molecule type" value="Genomic_DNA"/>
</dbReference>
<accession>A0A0M0GFQ9</accession>
<organism evidence="6 7">
    <name type="scientific">Sporosarcina globispora</name>
    <name type="common">Bacillus globisporus</name>
    <dbReference type="NCBI Taxonomy" id="1459"/>
    <lineage>
        <taxon>Bacteria</taxon>
        <taxon>Bacillati</taxon>
        <taxon>Bacillota</taxon>
        <taxon>Bacilli</taxon>
        <taxon>Bacillales</taxon>
        <taxon>Caryophanaceae</taxon>
        <taxon>Sporosarcina</taxon>
    </lineage>
</organism>
<keyword evidence="1" id="KW-0805">Transcription regulation</keyword>
<gene>
    <name evidence="6" type="ORF">AF332_19420</name>
</gene>
<evidence type="ECO:0000313" key="6">
    <source>
        <dbReference type="EMBL" id="KON88755.1"/>
    </source>
</evidence>
<dbReference type="InterPro" id="IPR016032">
    <property type="entry name" value="Sig_transdc_resp-reg_C-effctor"/>
</dbReference>
<dbReference type="PROSITE" id="PS50043">
    <property type="entry name" value="HTH_LUXR_2"/>
    <property type="match status" value="1"/>
</dbReference>
<evidence type="ECO:0000256" key="3">
    <source>
        <dbReference type="ARBA" id="ARBA00023163"/>
    </source>
</evidence>
<feature type="transmembrane region" description="Helical" evidence="4">
    <location>
        <begin position="45"/>
        <end position="66"/>
    </location>
</feature>
<protein>
    <submittedName>
        <fullName evidence="6">Transcriptional regulator</fullName>
    </submittedName>
</protein>
<feature type="domain" description="HTH luxR-type" evidence="5">
    <location>
        <begin position="163"/>
        <end position="228"/>
    </location>
</feature>
<dbReference type="SUPFAM" id="SSF46894">
    <property type="entry name" value="C-terminal effector domain of the bipartite response regulators"/>
    <property type="match status" value="1"/>
</dbReference>
<dbReference type="InterPro" id="IPR036388">
    <property type="entry name" value="WH-like_DNA-bd_sf"/>
</dbReference>
<dbReference type="SUPFAM" id="SSF55781">
    <property type="entry name" value="GAF domain-like"/>
    <property type="match status" value="1"/>
</dbReference>
<dbReference type="STRING" id="1459.AF332_19420"/>
<dbReference type="GO" id="GO:0006355">
    <property type="term" value="P:regulation of DNA-templated transcription"/>
    <property type="evidence" value="ECO:0007669"/>
    <property type="project" value="InterPro"/>
</dbReference>
<evidence type="ECO:0000259" key="5">
    <source>
        <dbReference type="PROSITE" id="PS50043"/>
    </source>
</evidence>
<dbReference type="PRINTS" id="PR00038">
    <property type="entry name" value="HTHLUXR"/>
</dbReference>
<evidence type="ECO:0000313" key="7">
    <source>
        <dbReference type="Proteomes" id="UP000037109"/>
    </source>
</evidence>
<keyword evidence="4" id="KW-0472">Membrane</keyword>
<keyword evidence="4" id="KW-0812">Transmembrane</keyword>
<dbReference type="OrthoDB" id="581422at2"/>
<name>A0A0M0GFQ9_SPOGL</name>
<evidence type="ECO:0000256" key="1">
    <source>
        <dbReference type="ARBA" id="ARBA00023015"/>
    </source>
</evidence>
<dbReference type="GO" id="GO:0003677">
    <property type="term" value="F:DNA binding"/>
    <property type="evidence" value="ECO:0007669"/>
    <property type="project" value="UniProtKB-KW"/>
</dbReference>
<keyword evidence="4" id="KW-1133">Transmembrane helix</keyword>
<dbReference type="RefSeq" id="WP_053436134.1">
    <property type="nucleotide sequence ID" value="NZ_LGUF01000007.1"/>
</dbReference>
<keyword evidence="2" id="KW-0238">DNA-binding</keyword>
<proteinExistence type="predicted"/>
<evidence type="ECO:0000256" key="2">
    <source>
        <dbReference type="ARBA" id="ARBA00023125"/>
    </source>
</evidence>
<dbReference type="InterPro" id="IPR000792">
    <property type="entry name" value="Tscrpt_reg_LuxR_C"/>
</dbReference>
<dbReference type="PATRIC" id="fig|1459.3.peg.4276"/>
<dbReference type="CDD" id="cd06170">
    <property type="entry name" value="LuxR_C_like"/>
    <property type="match status" value="1"/>
</dbReference>
<sequence>MALEPTFLDSIQNLKDVDSHEERLYKILDVYMDTFPVKNAFLFRYSPLGFIGEGIIAITALGLMHIRDIRDDIRSLPLIYAALYERKAKYCSGIEYLKQMNIKYITTSNVNSFLAVPICFGSVPIGYICTNEFEEHGIISDQQLASYTLFGKHLGRTLEKTEGKEDAQLLSKRELEVMKRISWGESIKEMANSMYISEVTINQYIKTAIKKLGAMNRTQAIAVKFRRGMIS</sequence>
<dbReference type="PANTHER" id="PTHR44688">
    <property type="entry name" value="DNA-BINDING TRANSCRIPTIONAL ACTIVATOR DEVR_DOSR"/>
    <property type="match status" value="1"/>
</dbReference>